<dbReference type="EMBL" id="CM042014">
    <property type="protein sequence ID" value="KAI3723595.1"/>
    <property type="molecule type" value="Genomic_DNA"/>
</dbReference>
<comment type="caution">
    <text evidence="1">The sequence shown here is derived from an EMBL/GenBank/DDBJ whole genome shotgun (WGS) entry which is preliminary data.</text>
</comment>
<evidence type="ECO:0000313" key="2">
    <source>
        <dbReference type="Proteomes" id="UP001055811"/>
    </source>
</evidence>
<gene>
    <name evidence="1" type="ORF">L2E82_35316</name>
</gene>
<reference evidence="1 2" key="2">
    <citation type="journal article" date="2022" name="Mol. Ecol. Resour.">
        <title>The genomes of chicory, endive, great burdock and yacon provide insights into Asteraceae paleo-polyploidization history and plant inulin production.</title>
        <authorList>
            <person name="Fan W."/>
            <person name="Wang S."/>
            <person name="Wang H."/>
            <person name="Wang A."/>
            <person name="Jiang F."/>
            <person name="Liu H."/>
            <person name="Zhao H."/>
            <person name="Xu D."/>
            <person name="Zhang Y."/>
        </authorList>
    </citation>
    <scope>NUCLEOTIDE SEQUENCE [LARGE SCALE GENOMIC DNA]</scope>
    <source>
        <strain evidence="2">cv. Punajuju</strain>
        <tissue evidence="1">Leaves</tissue>
    </source>
</reference>
<reference evidence="2" key="1">
    <citation type="journal article" date="2022" name="Mol. Ecol. Resour.">
        <title>The genomes of chicory, endive, great burdock and yacon provide insights into Asteraceae palaeo-polyploidization history and plant inulin production.</title>
        <authorList>
            <person name="Fan W."/>
            <person name="Wang S."/>
            <person name="Wang H."/>
            <person name="Wang A."/>
            <person name="Jiang F."/>
            <person name="Liu H."/>
            <person name="Zhao H."/>
            <person name="Xu D."/>
            <person name="Zhang Y."/>
        </authorList>
    </citation>
    <scope>NUCLEOTIDE SEQUENCE [LARGE SCALE GENOMIC DNA]</scope>
    <source>
        <strain evidence="2">cv. Punajuju</strain>
    </source>
</reference>
<keyword evidence="2" id="KW-1185">Reference proteome</keyword>
<evidence type="ECO:0000313" key="1">
    <source>
        <dbReference type="EMBL" id="KAI3723595.1"/>
    </source>
</evidence>
<accession>A0ACB9BNN1</accession>
<protein>
    <submittedName>
        <fullName evidence="1">Uncharacterized protein</fullName>
    </submittedName>
</protein>
<sequence>MQWIVVSVMGMKTDGGRKANVADGAEGGDCGGKQRRDFYALRDCNLEDSREHDDSLQRYAVDCVADGAEGGDCGGKQRRGDKKDASITKNWKYDVIPDMETMDSPPLILLDKCRMSHGSADLKEQQPETG</sequence>
<dbReference type="Proteomes" id="UP001055811">
    <property type="component" value="Linkage Group LG06"/>
</dbReference>
<proteinExistence type="predicted"/>
<name>A0ACB9BNN1_CICIN</name>
<organism evidence="1 2">
    <name type="scientific">Cichorium intybus</name>
    <name type="common">Chicory</name>
    <dbReference type="NCBI Taxonomy" id="13427"/>
    <lineage>
        <taxon>Eukaryota</taxon>
        <taxon>Viridiplantae</taxon>
        <taxon>Streptophyta</taxon>
        <taxon>Embryophyta</taxon>
        <taxon>Tracheophyta</taxon>
        <taxon>Spermatophyta</taxon>
        <taxon>Magnoliopsida</taxon>
        <taxon>eudicotyledons</taxon>
        <taxon>Gunneridae</taxon>
        <taxon>Pentapetalae</taxon>
        <taxon>asterids</taxon>
        <taxon>campanulids</taxon>
        <taxon>Asterales</taxon>
        <taxon>Asteraceae</taxon>
        <taxon>Cichorioideae</taxon>
        <taxon>Cichorieae</taxon>
        <taxon>Cichoriinae</taxon>
        <taxon>Cichorium</taxon>
    </lineage>
</organism>